<evidence type="ECO:0000256" key="3">
    <source>
        <dbReference type="SAM" id="MobiDB-lite"/>
    </source>
</evidence>
<dbReference type="GO" id="GO:0000470">
    <property type="term" value="P:maturation of LSU-rRNA"/>
    <property type="evidence" value="ECO:0007669"/>
    <property type="project" value="TreeGrafter"/>
</dbReference>
<feature type="compositionally biased region" description="Acidic residues" evidence="3">
    <location>
        <begin position="104"/>
        <end position="123"/>
    </location>
</feature>
<evidence type="ECO:0000256" key="2">
    <source>
        <dbReference type="ARBA" id="ARBA00017475"/>
    </source>
</evidence>
<comment type="caution">
    <text evidence="4">The sequence shown here is derived from an EMBL/GenBank/DDBJ whole genome shotgun (WGS) entry which is preliminary data.</text>
</comment>
<dbReference type="AlphaFoldDB" id="A0A9W9Z2F6"/>
<protein>
    <recommendedName>
        <fullName evidence="2">RRP15-like protein</fullName>
    </recommendedName>
</protein>
<dbReference type="EMBL" id="MU826830">
    <property type="protein sequence ID" value="KAJ7373761.1"/>
    <property type="molecule type" value="Genomic_DNA"/>
</dbReference>
<evidence type="ECO:0000313" key="5">
    <source>
        <dbReference type="Proteomes" id="UP001163046"/>
    </source>
</evidence>
<dbReference type="GO" id="GO:0000460">
    <property type="term" value="P:maturation of 5.8S rRNA"/>
    <property type="evidence" value="ECO:0007669"/>
    <property type="project" value="TreeGrafter"/>
</dbReference>
<feature type="compositionally biased region" description="Basic and acidic residues" evidence="3">
    <location>
        <begin position="1"/>
        <end position="17"/>
    </location>
</feature>
<accession>A0A9W9Z2F6</accession>
<dbReference type="PANTHER" id="PTHR13245:SF14">
    <property type="entry name" value="RRP15-LIKE PROTEIN"/>
    <property type="match status" value="1"/>
</dbReference>
<gene>
    <name evidence="4" type="primary">RRP15</name>
    <name evidence="4" type="ORF">OS493_011370</name>
</gene>
<dbReference type="Proteomes" id="UP001163046">
    <property type="component" value="Unassembled WGS sequence"/>
</dbReference>
<evidence type="ECO:0000313" key="4">
    <source>
        <dbReference type="EMBL" id="KAJ7373761.1"/>
    </source>
</evidence>
<reference evidence="4" key="1">
    <citation type="submission" date="2023-01" db="EMBL/GenBank/DDBJ databases">
        <title>Genome assembly of the deep-sea coral Lophelia pertusa.</title>
        <authorList>
            <person name="Herrera S."/>
            <person name="Cordes E."/>
        </authorList>
    </citation>
    <scope>NUCLEOTIDE SEQUENCE</scope>
    <source>
        <strain evidence="4">USNM1676648</strain>
        <tissue evidence="4">Polyp</tissue>
    </source>
</reference>
<dbReference type="OrthoDB" id="20949at2759"/>
<comment type="similarity">
    <text evidence="1">Belongs to the RRP15 family.</text>
</comment>
<organism evidence="4 5">
    <name type="scientific">Desmophyllum pertusum</name>
    <dbReference type="NCBI Taxonomy" id="174260"/>
    <lineage>
        <taxon>Eukaryota</taxon>
        <taxon>Metazoa</taxon>
        <taxon>Cnidaria</taxon>
        <taxon>Anthozoa</taxon>
        <taxon>Hexacorallia</taxon>
        <taxon>Scleractinia</taxon>
        <taxon>Caryophylliina</taxon>
        <taxon>Caryophylliidae</taxon>
        <taxon>Desmophyllum</taxon>
    </lineage>
</organism>
<dbReference type="GO" id="GO:0030687">
    <property type="term" value="C:preribosome, large subunit precursor"/>
    <property type="evidence" value="ECO:0007669"/>
    <property type="project" value="TreeGrafter"/>
</dbReference>
<sequence>MESKLKSAPTEAKKSKVVESMSKSAFLDMLKSSSDKARTQDINDEQKMKTNEHDSSSWDILRDDFMMGAKMKDWNREEQQSKKKDKKVTNMTDNELETSHVDFFDESDDEGDNEDSDSNSDQG</sequence>
<feature type="compositionally biased region" description="Basic and acidic residues" evidence="3">
    <location>
        <begin position="33"/>
        <end position="82"/>
    </location>
</feature>
<name>A0A9W9Z2F6_9CNID</name>
<evidence type="ECO:0000256" key="1">
    <source>
        <dbReference type="ARBA" id="ARBA00007462"/>
    </source>
</evidence>
<dbReference type="InterPro" id="IPR012459">
    <property type="entry name" value="Rrp15"/>
</dbReference>
<feature type="region of interest" description="Disordered" evidence="3">
    <location>
        <begin position="1"/>
        <end position="123"/>
    </location>
</feature>
<proteinExistence type="inferred from homology"/>
<keyword evidence="5" id="KW-1185">Reference proteome</keyword>
<dbReference type="PANTHER" id="PTHR13245">
    <property type="entry name" value="RRP15-LIKE PROTEIN"/>
    <property type="match status" value="1"/>
</dbReference>